<reference evidence="3" key="1">
    <citation type="journal article" date="2019" name="Int. J. Syst. Evol. Microbiol.">
        <title>The Global Catalogue of Microorganisms (GCM) 10K type strain sequencing project: providing services to taxonomists for standard genome sequencing and annotation.</title>
        <authorList>
            <consortium name="The Broad Institute Genomics Platform"/>
            <consortium name="The Broad Institute Genome Sequencing Center for Infectious Disease"/>
            <person name="Wu L."/>
            <person name="Ma J."/>
        </authorList>
    </citation>
    <scope>NUCLEOTIDE SEQUENCE [LARGE SCALE GENOMIC DNA]</scope>
    <source>
        <strain evidence="3">NBRC 103166</strain>
    </source>
</reference>
<organism evidence="2 3">
    <name type="scientific">Psychromonas marina</name>
    <dbReference type="NCBI Taxonomy" id="88364"/>
    <lineage>
        <taxon>Bacteria</taxon>
        <taxon>Pseudomonadati</taxon>
        <taxon>Pseudomonadota</taxon>
        <taxon>Gammaproteobacteria</taxon>
        <taxon>Alteromonadales</taxon>
        <taxon>Psychromonadaceae</taxon>
        <taxon>Psychromonas</taxon>
    </lineage>
</organism>
<keyword evidence="1" id="KW-1133">Transmembrane helix</keyword>
<evidence type="ECO:0000313" key="3">
    <source>
        <dbReference type="Proteomes" id="UP001157353"/>
    </source>
</evidence>
<comment type="caution">
    <text evidence="2">The sequence shown here is derived from an EMBL/GenBank/DDBJ whole genome shotgun (WGS) entry which is preliminary data.</text>
</comment>
<proteinExistence type="predicted"/>
<evidence type="ECO:0008006" key="4">
    <source>
        <dbReference type="Google" id="ProtNLM"/>
    </source>
</evidence>
<keyword evidence="3" id="KW-1185">Reference proteome</keyword>
<name>A0ABQ6E2S5_9GAMM</name>
<sequence>MQQQFQQKRLHNAQQWRRFIMLWLTVILWGAFLAYMLLFHFQREIFEPLIMKHFEVVNISDYRFVEIKLFMYMLWSCCIVSGLAIINSWGKERRSHDGTPDKLLIVVMLAAVGFAVYYAMTDLNYLNGQLSFLANYF</sequence>
<evidence type="ECO:0000256" key="1">
    <source>
        <dbReference type="SAM" id="Phobius"/>
    </source>
</evidence>
<protein>
    <recommendedName>
        <fullName evidence="4">DUF4234 domain-containing protein</fullName>
    </recommendedName>
</protein>
<feature type="transmembrane region" description="Helical" evidence="1">
    <location>
        <begin position="69"/>
        <end position="90"/>
    </location>
</feature>
<feature type="transmembrane region" description="Helical" evidence="1">
    <location>
        <begin position="102"/>
        <end position="120"/>
    </location>
</feature>
<keyword evidence="1" id="KW-0472">Membrane</keyword>
<dbReference type="EMBL" id="BSPQ01000013">
    <property type="protein sequence ID" value="GLS91483.1"/>
    <property type="molecule type" value="Genomic_DNA"/>
</dbReference>
<evidence type="ECO:0000313" key="2">
    <source>
        <dbReference type="EMBL" id="GLS91483.1"/>
    </source>
</evidence>
<feature type="transmembrane region" description="Helical" evidence="1">
    <location>
        <begin position="20"/>
        <end position="41"/>
    </location>
</feature>
<dbReference type="Proteomes" id="UP001157353">
    <property type="component" value="Unassembled WGS sequence"/>
</dbReference>
<accession>A0ABQ6E2S5</accession>
<dbReference type="RefSeq" id="WP_284204594.1">
    <property type="nucleotide sequence ID" value="NZ_BSPQ01000013.1"/>
</dbReference>
<gene>
    <name evidence="2" type="ORF">GCM10007916_25520</name>
</gene>
<keyword evidence="1" id="KW-0812">Transmembrane</keyword>